<dbReference type="Proteomes" id="UP000020529">
    <property type="component" value="Unassembled WGS sequence"/>
</dbReference>
<evidence type="ECO:0000313" key="7">
    <source>
        <dbReference type="Proteomes" id="UP000020529"/>
    </source>
</evidence>
<sequence>MLSNLCNIITEIPNTKIKIIGHTDNIGEKQYNIILSKNRAAAVGNYLRTAGIETNNITEDGKGYSEPIADNTSEAGRAKNRRVEIFITNDEY</sequence>
<dbReference type="Gene3D" id="3.30.1330.60">
    <property type="entry name" value="OmpA-like domain"/>
    <property type="match status" value="1"/>
</dbReference>
<evidence type="ECO:0000313" key="6">
    <source>
        <dbReference type="EMBL" id="EXY76988.1"/>
    </source>
</evidence>
<dbReference type="SUPFAM" id="SSF103088">
    <property type="entry name" value="OmpA-like"/>
    <property type="match status" value="1"/>
</dbReference>
<evidence type="ECO:0000256" key="1">
    <source>
        <dbReference type="ARBA" id="ARBA00004442"/>
    </source>
</evidence>
<proteinExistence type="predicted"/>
<dbReference type="AlphaFoldDB" id="A0A015UT49"/>
<dbReference type="PANTHER" id="PTHR30329">
    <property type="entry name" value="STATOR ELEMENT OF FLAGELLAR MOTOR COMPLEX"/>
    <property type="match status" value="1"/>
</dbReference>
<comment type="subcellular location">
    <subcellularLocation>
        <location evidence="1">Cell outer membrane</location>
    </subcellularLocation>
</comment>
<dbReference type="PATRIC" id="fig|1339315.3.peg.118"/>
<dbReference type="CDD" id="cd07185">
    <property type="entry name" value="OmpA_C-like"/>
    <property type="match status" value="1"/>
</dbReference>
<accession>A0A015UT49</accession>
<dbReference type="PRINTS" id="PR01021">
    <property type="entry name" value="OMPADOMAIN"/>
</dbReference>
<evidence type="ECO:0000256" key="2">
    <source>
        <dbReference type="ARBA" id="ARBA00023136"/>
    </source>
</evidence>
<protein>
    <submittedName>
        <fullName evidence="6">OmpA family protein</fullName>
    </submittedName>
</protein>
<reference evidence="6 7" key="1">
    <citation type="submission" date="2014-02" db="EMBL/GenBank/DDBJ databases">
        <authorList>
            <person name="Sears C."/>
            <person name="Carroll K."/>
            <person name="Sack B.R."/>
            <person name="Qadri F."/>
            <person name="Myers L.L."/>
            <person name="Chung G.-T."/>
            <person name="Escheverria P."/>
            <person name="Fraser C.M."/>
            <person name="Sadzewicz L."/>
            <person name="Shefchek K.A."/>
            <person name="Tallon L."/>
            <person name="Das S.P."/>
            <person name="Daugherty S."/>
            <person name="Mongodin E.F."/>
        </authorList>
    </citation>
    <scope>NUCLEOTIDE SEQUENCE [LARGE SCALE GENOMIC DNA]</scope>
    <source>
        <strain evidence="7">3988T(B)14</strain>
    </source>
</reference>
<dbReference type="InterPro" id="IPR036737">
    <property type="entry name" value="OmpA-like_sf"/>
</dbReference>
<evidence type="ECO:0000256" key="3">
    <source>
        <dbReference type="ARBA" id="ARBA00023237"/>
    </source>
</evidence>
<feature type="domain" description="OmpA-like" evidence="5">
    <location>
        <begin position="1"/>
        <end position="91"/>
    </location>
</feature>
<comment type="caution">
    <text evidence="6">The sequence shown here is derived from an EMBL/GenBank/DDBJ whole genome shotgun (WGS) entry which is preliminary data.</text>
</comment>
<dbReference type="PANTHER" id="PTHR30329:SF21">
    <property type="entry name" value="LIPOPROTEIN YIAD-RELATED"/>
    <property type="match status" value="1"/>
</dbReference>
<dbReference type="InterPro" id="IPR006664">
    <property type="entry name" value="OMP_bac"/>
</dbReference>
<dbReference type="EMBL" id="JGCY01000043">
    <property type="protein sequence ID" value="EXY76988.1"/>
    <property type="molecule type" value="Genomic_DNA"/>
</dbReference>
<dbReference type="InterPro" id="IPR006665">
    <property type="entry name" value="OmpA-like"/>
</dbReference>
<dbReference type="InterPro" id="IPR050330">
    <property type="entry name" value="Bact_OuterMem_StrucFunc"/>
</dbReference>
<dbReference type="PRINTS" id="PR01023">
    <property type="entry name" value="NAFLGMOTY"/>
</dbReference>
<dbReference type="GO" id="GO:0009279">
    <property type="term" value="C:cell outer membrane"/>
    <property type="evidence" value="ECO:0007669"/>
    <property type="project" value="UniProtKB-SubCell"/>
</dbReference>
<organism evidence="6 7">
    <name type="scientific">Bacteroides fragilis str. 3988T(B)14</name>
    <dbReference type="NCBI Taxonomy" id="1339315"/>
    <lineage>
        <taxon>Bacteria</taxon>
        <taxon>Pseudomonadati</taxon>
        <taxon>Bacteroidota</taxon>
        <taxon>Bacteroidia</taxon>
        <taxon>Bacteroidales</taxon>
        <taxon>Bacteroidaceae</taxon>
        <taxon>Bacteroides</taxon>
    </lineage>
</organism>
<evidence type="ECO:0000256" key="4">
    <source>
        <dbReference type="PROSITE-ProRule" id="PRU00473"/>
    </source>
</evidence>
<keyword evidence="2 4" id="KW-0472">Membrane</keyword>
<dbReference type="PROSITE" id="PS51123">
    <property type="entry name" value="OMPA_2"/>
    <property type="match status" value="1"/>
</dbReference>
<gene>
    <name evidence="6" type="ORF">M124_4115</name>
</gene>
<evidence type="ECO:0000259" key="5">
    <source>
        <dbReference type="PROSITE" id="PS51123"/>
    </source>
</evidence>
<dbReference type="Pfam" id="PF00691">
    <property type="entry name" value="OmpA"/>
    <property type="match status" value="1"/>
</dbReference>
<keyword evidence="3" id="KW-0998">Cell outer membrane</keyword>
<name>A0A015UT49_BACFG</name>